<protein>
    <submittedName>
        <fullName evidence="2">Unannotated protein</fullName>
    </submittedName>
</protein>
<dbReference type="Pfam" id="PF05362">
    <property type="entry name" value="Lon_C"/>
    <property type="match status" value="1"/>
</dbReference>
<dbReference type="PANTHER" id="PTHR10046">
    <property type="entry name" value="ATP DEPENDENT LON PROTEASE FAMILY MEMBER"/>
    <property type="match status" value="1"/>
</dbReference>
<dbReference type="GO" id="GO:0006508">
    <property type="term" value="P:proteolysis"/>
    <property type="evidence" value="ECO:0007669"/>
    <property type="project" value="InterPro"/>
</dbReference>
<organism evidence="2">
    <name type="scientific">freshwater metagenome</name>
    <dbReference type="NCBI Taxonomy" id="449393"/>
    <lineage>
        <taxon>unclassified sequences</taxon>
        <taxon>metagenomes</taxon>
        <taxon>ecological metagenomes</taxon>
    </lineage>
</organism>
<dbReference type="AlphaFoldDB" id="A0A6J6F1R9"/>
<dbReference type="InterPro" id="IPR001478">
    <property type="entry name" value="PDZ"/>
</dbReference>
<dbReference type="PROSITE" id="PS51786">
    <property type="entry name" value="LON_PROTEOLYTIC"/>
    <property type="match status" value="1"/>
</dbReference>
<dbReference type="Pfam" id="PF13180">
    <property type="entry name" value="PDZ_2"/>
    <property type="match status" value="1"/>
</dbReference>
<dbReference type="InterPro" id="IPR027065">
    <property type="entry name" value="Lon_Prtase"/>
</dbReference>
<dbReference type="GO" id="GO:0005524">
    <property type="term" value="F:ATP binding"/>
    <property type="evidence" value="ECO:0007669"/>
    <property type="project" value="InterPro"/>
</dbReference>
<accession>A0A6J6F1R9</accession>
<sequence length="369" mass="39396">MRRLFPSGNKLPRFSKYLFGFLVLVAFFIPTPYVLLSPGTPQNILNSAITITGAEVFPTTGKMSVTSVMVTNPDSYMTGFDILYGWATAERVVLPRVEIYPDNESAEDSIQQGAADMQASQASATTAALTLLGYKGETKLIINSVNKETDSFKKLKDGDQIIELDGTQLTSTTQLLEYLKSKKPGEVISLKVLRAPVAQRSSMESSMESSTQSTSNSKPLVELIVDVKLSARDDNSALIGIIVETVQEFPITVKIKLAETGGPSGGLIFALGIIEKLQSENLTQGRNIAGTGTISDTGEVGPIGGITEKIIGAKKDGVEIFLAPIENCLDISTPQLLEGIKVVPVATLAQALEVLRAPDGAKLASCPTR</sequence>
<evidence type="ECO:0000259" key="1">
    <source>
        <dbReference type="PROSITE" id="PS51786"/>
    </source>
</evidence>
<gene>
    <name evidence="2" type="ORF">UFOPK1747_00414</name>
</gene>
<feature type="domain" description="Lon proteolytic" evidence="1">
    <location>
        <begin position="261"/>
        <end position="358"/>
    </location>
</feature>
<dbReference type="GO" id="GO:0030163">
    <property type="term" value="P:protein catabolic process"/>
    <property type="evidence" value="ECO:0007669"/>
    <property type="project" value="InterPro"/>
</dbReference>
<dbReference type="SUPFAM" id="SSF54211">
    <property type="entry name" value="Ribosomal protein S5 domain 2-like"/>
    <property type="match status" value="1"/>
</dbReference>
<proteinExistence type="predicted"/>
<dbReference type="InterPro" id="IPR008269">
    <property type="entry name" value="Lon_proteolytic"/>
</dbReference>
<dbReference type="InterPro" id="IPR036034">
    <property type="entry name" value="PDZ_sf"/>
</dbReference>
<evidence type="ECO:0000313" key="2">
    <source>
        <dbReference type="EMBL" id="CAB4578808.1"/>
    </source>
</evidence>
<dbReference type="EMBL" id="CAEZTV010000044">
    <property type="protein sequence ID" value="CAB4578808.1"/>
    <property type="molecule type" value="Genomic_DNA"/>
</dbReference>
<dbReference type="GO" id="GO:0004176">
    <property type="term" value="F:ATP-dependent peptidase activity"/>
    <property type="evidence" value="ECO:0007669"/>
    <property type="project" value="InterPro"/>
</dbReference>
<dbReference type="GO" id="GO:0004252">
    <property type="term" value="F:serine-type endopeptidase activity"/>
    <property type="evidence" value="ECO:0007669"/>
    <property type="project" value="InterPro"/>
</dbReference>
<dbReference type="Gene3D" id="3.30.230.10">
    <property type="match status" value="1"/>
</dbReference>
<dbReference type="SUPFAM" id="SSF50156">
    <property type="entry name" value="PDZ domain-like"/>
    <property type="match status" value="1"/>
</dbReference>
<name>A0A6J6F1R9_9ZZZZ</name>
<dbReference type="InterPro" id="IPR014721">
    <property type="entry name" value="Ribsml_uS5_D2-typ_fold_subgr"/>
</dbReference>
<reference evidence="2" key="1">
    <citation type="submission" date="2020-05" db="EMBL/GenBank/DDBJ databases">
        <authorList>
            <person name="Chiriac C."/>
            <person name="Salcher M."/>
            <person name="Ghai R."/>
            <person name="Kavagutti S V."/>
        </authorList>
    </citation>
    <scope>NUCLEOTIDE SEQUENCE</scope>
</reference>
<dbReference type="InterPro" id="IPR020568">
    <property type="entry name" value="Ribosomal_Su5_D2-typ_SF"/>
</dbReference>